<dbReference type="Proteomes" id="UP001595953">
    <property type="component" value="Unassembled WGS sequence"/>
</dbReference>
<accession>A0ABV9N184</accession>
<organism evidence="2 3">
    <name type="scientific">Geojedonia litorea</name>
    <dbReference type="NCBI Taxonomy" id="1268269"/>
    <lineage>
        <taxon>Bacteria</taxon>
        <taxon>Pseudomonadati</taxon>
        <taxon>Bacteroidota</taxon>
        <taxon>Flavobacteriia</taxon>
        <taxon>Flavobacteriales</taxon>
        <taxon>Flavobacteriaceae</taxon>
        <taxon>Geojedonia</taxon>
    </lineage>
</organism>
<sequence>MKKSILFLLGFLLGAVATYFYCCGYLSIAEEEIVKPIGVITPAQAKVLDANWTKTRKNAVDSAAGRPDNRSSWWSLEDIQNYLAYAENQAGSLGYEMDGIRVYLGVYPNSAAEGKADYTTMFVVPTGKKSHSESSFSLFSWSMQNGGDNIPGGDVLNDGDPGDPPGSGY</sequence>
<gene>
    <name evidence="2" type="ORF">ACFO5O_06920</name>
</gene>
<protein>
    <submittedName>
        <fullName evidence="2">Uncharacterized protein</fullName>
    </submittedName>
</protein>
<evidence type="ECO:0000256" key="1">
    <source>
        <dbReference type="SAM" id="MobiDB-lite"/>
    </source>
</evidence>
<feature type="region of interest" description="Disordered" evidence="1">
    <location>
        <begin position="149"/>
        <end position="169"/>
    </location>
</feature>
<name>A0ABV9N184_9FLAO</name>
<dbReference type="RefSeq" id="WP_387962234.1">
    <property type="nucleotide sequence ID" value="NZ_JBHSGP010000012.1"/>
</dbReference>
<comment type="caution">
    <text evidence="2">The sequence shown here is derived from an EMBL/GenBank/DDBJ whole genome shotgun (WGS) entry which is preliminary data.</text>
</comment>
<evidence type="ECO:0000313" key="3">
    <source>
        <dbReference type="Proteomes" id="UP001595953"/>
    </source>
</evidence>
<dbReference type="EMBL" id="JBHSGP010000012">
    <property type="protein sequence ID" value="MFC4722046.1"/>
    <property type="molecule type" value="Genomic_DNA"/>
</dbReference>
<reference evidence="3" key="1">
    <citation type="journal article" date="2019" name="Int. J. Syst. Evol. Microbiol.">
        <title>The Global Catalogue of Microorganisms (GCM) 10K type strain sequencing project: providing services to taxonomists for standard genome sequencing and annotation.</title>
        <authorList>
            <consortium name="The Broad Institute Genomics Platform"/>
            <consortium name="The Broad Institute Genome Sequencing Center for Infectious Disease"/>
            <person name="Wu L."/>
            <person name="Ma J."/>
        </authorList>
    </citation>
    <scope>NUCLEOTIDE SEQUENCE [LARGE SCALE GENOMIC DNA]</scope>
    <source>
        <strain evidence="3">CCUG 63682</strain>
    </source>
</reference>
<evidence type="ECO:0000313" key="2">
    <source>
        <dbReference type="EMBL" id="MFC4722046.1"/>
    </source>
</evidence>
<keyword evidence="3" id="KW-1185">Reference proteome</keyword>
<proteinExistence type="predicted"/>